<dbReference type="Proteomes" id="UP000010474">
    <property type="component" value="Chromosome"/>
</dbReference>
<dbReference type="PATRIC" id="fig|272123.3.peg.5781"/>
<organism evidence="1 2">
    <name type="scientific">Anabaena cylindrica (strain ATCC 27899 / PCC 7122)</name>
    <dbReference type="NCBI Taxonomy" id="272123"/>
    <lineage>
        <taxon>Bacteria</taxon>
        <taxon>Bacillati</taxon>
        <taxon>Cyanobacteriota</taxon>
        <taxon>Cyanophyceae</taxon>
        <taxon>Nostocales</taxon>
        <taxon>Nostocaceae</taxon>
        <taxon>Anabaena</taxon>
    </lineage>
</organism>
<dbReference type="HOGENOM" id="CLU_2217496_0_0_3"/>
<sequence>MPKDNSQTTPASIRLFEHKGETSRFIDAELNEKGDLLIFGQDIGKAPLETWGDTDYEFWVTVVKKDKDKVLLALIKKLYSGNPSAVDEFRNFCKSEEIQFTFETWT</sequence>
<reference evidence="2" key="1">
    <citation type="journal article" date="2013" name="Proc. Natl. Acad. Sci. U.S.A.">
        <title>Improving the coverage of the cyanobacterial phylum using diversity-driven genome sequencing.</title>
        <authorList>
            <person name="Shih P.M."/>
            <person name="Wu D."/>
            <person name="Latifi A."/>
            <person name="Axen S.D."/>
            <person name="Fewer D.P."/>
            <person name="Talla E."/>
            <person name="Calteau A."/>
            <person name="Cai F."/>
            <person name="Tandeau de Marsac N."/>
            <person name="Rippka R."/>
            <person name="Herdman M."/>
            <person name="Sivonen K."/>
            <person name="Coursin T."/>
            <person name="Laurent T."/>
            <person name="Goodwin L."/>
            <person name="Nolan M."/>
            <person name="Davenport K.W."/>
            <person name="Han C.S."/>
            <person name="Rubin E.M."/>
            <person name="Eisen J.A."/>
            <person name="Woyke T."/>
            <person name="Gugger M."/>
            <person name="Kerfeld C.A."/>
        </authorList>
    </citation>
    <scope>NUCLEOTIDE SEQUENCE [LARGE SCALE GENOMIC DNA]</scope>
    <source>
        <strain evidence="2">ATCC 27899 / PCC 7122</strain>
    </source>
</reference>
<dbReference type="RefSeq" id="WP_015217264.1">
    <property type="nucleotide sequence ID" value="NC_019771.1"/>
</dbReference>
<dbReference type="OrthoDB" id="8481330at2"/>
<protein>
    <submittedName>
        <fullName evidence="1">Uncharacterized protein</fullName>
    </submittedName>
</protein>
<name>K9ZN63_ANACC</name>
<gene>
    <name evidence="1" type="ordered locus">Anacy_5325</name>
</gene>
<evidence type="ECO:0000313" key="1">
    <source>
        <dbReference type="EMBL" id="AFZ60651.1"/>
    </source>
</evidence>
<evidence type="ECO:0000313" key="2">
    <source>
        <dbReference type="Proteomes" id="UP000010474"/>
    </source>
</evidence>
<dbReference type="EMBL" id="CP003659">
    <property type="protein sequence ID" value="AFZ60651.1"/>
    <property type="molecule type" value="Genomic_DNA"/>
</dbReference>
<accession>K9ZN63</accession>
<keyword evidence="2" id="KW-1185">Reference proteome</keyword>
<dbReference type="KEGG" id="acy:Anacy_5325"/>
<proteinExistence type="predicted"/>
<dbReference type="AlphaFoldDB" id="K9ZN63"/>